<evidence type="ECO:0000313" key="2">
    <source>
        <dbReference type="Proteomes" id="UP000434957"/>
    </source>
</evidence>
<accession>A0A6A4C3M9</accession>
<name>A0A6A4C3M9_9STRA</name>
<protein>
    <submittedName>
        <fullName evidence="1">Uncharacterized protein</fullName>
    </submittedName>
</protein>
<proteinExistence type="predicted"/>
<keyword evidence="2" id="KW-1185">Reference proteome</keyword>
<reference evidence="1 2" key="1">
    <citation type="submission" date="2018-08" db="EMBL/GenBank/DDBJ databases">
        <title>Genomic investigation of the strawberry pathogen Phytophthora fragariae indicates pathogenicity is determined by transcriptional variation in three key races.</title>
        <authorList>
            <person name="Adams T.M."/>
            <person name="Armitage A.D."/>
            <person name="Sobczyk M.K."/>
            <person name="Bates H.J."/>
            <person name="Dunwell J.M."/>
            <person name="Nellist C.F."/>
            <person name="Harrison R.J."/>
        </authorList>
    </citation>
    <scope>NUCLEOTIDE SEQUENCE [LARGE SCALE GENOMIC DNA]</scope>
    <source>
        <strain evidence="1 2">SCRP333</strain>
    </source>
</reference>
<dbReference type="EMBL" id="QXFT01003550">
    <property type="protein sequence ID" value="KAE9284739.1"/>
    <property type="molecule type" value="Genomic_DNA"/>
</dbReference>
<sequence>MAFPRQSIQGSCFSSHGMPRIKSYLSMSRTKNGSVLSKSSNLTARSMWTRGTSTTVPSASLTETGPFPLLPRSASAYLPRLHATVWRRAKFFDARESIKILKG</sequence>
<dbReference type="AlphaFoldDB" id="A0A6A4C3M9"/>
<organism evidence="1 2">
    <name type="scientific">Phytophthora rubi</name>
    <dbReference type="NCBI Taxonomy" id="129364"/>
    <lineage>
        <taxon>Eukaryota</taxon>
        <taxon>Sar</taxon>
        <taxon>Stramenopiles</taxon>
        <taxon>Oomycota</taxon>
        <taxon>Peronosporomycetes</taxon>
        <taxon>Peronosporales</taxon>
        <taxon>Peronosporaceae</taxon>
        <taxon>Phytophthora</taxon>
    </lineage>
</organism>
<evidence type="ECO:0000313" key="1">
    <source>
        <dbReference type="EMBL" id="KAE9284739.1"/>
    </source>
</evidence>
<gene>
    <name evidence="1" type="ORF">PR003_g26778</name>
</gene>
<dbReference type="Proteomes" id="UP000434957">
    <property type="component" value="Unassembled WGS sequence"/>
</dbReference>
<comment type="caution">
    <text evidence="1">The sequence shown here is derived from an EMBL/GenBank/DDBJ whole genome shotgun (WGS) entry which is preliminary data.</text>
</comment>